<dbReference type="RefSeq" id="WP_322499052.1">
    <property type="nucleotide sequence ID" value="NZ_JARGYU010000004.1"/>
</dbReference>
<protein>
    <submittedName>
        <fullName evidence="2">Uncharacterized protein</fullName>
    </submittedName>
</protein>
<organism evidence="2 3">
    <name type="scientific">Lyticum sinuosum</name>
    <dbReference type="NCBI Taxonomy" id="1332059"/>
    <lineage>
        <taxon>Bacteria</taxon>
        <taxon>Pseudomonadati</taxon>
        <taxon>Pseudomonadota</taxon>
        <taxon>Alphaproteobacteria</taxon>
        <taxon>Rickettsiales</taxon>
        <taxon>Lyticum</taxon>
    </lineage>
</organism>
<accession>A0AAE4VKH3</accession>
<keyword evidence="3" id="KW-1185">Reference proteome</keyword>
<feature type="compositionally biased region" description="Low complexity" evidence="1">
    <location>
        <begin position="62"/>
        <end position="79"/>
    </location>
</feature>
<proteinExistence type="predicted"/>
<evidence type="ECO:0000313" key="2">
    <source>
        <dbReference type="EMBL" id="MDZ5761631.1"/>
    </source>
</evidence>
<comment type="caution">
    <text evidence="2">The sequence shown here is derived from an EMBL/GenBank/DDBJ whole genome shotgun (WGS) entry which is preliminary data.</text>
</comment>
<sequence length="568" mass="66781">MSNDLKLNDFNCISSHEYNNSYYLTKNDDENLFSYILNNLKKSSLKITSENQISSQKNTLEDSNINNKDIYNNPDNNINSTKNLDSPKRNDDCINTENIKSNIIENLETNHNDNSDIYADIYDINSRVEDLEEKQINLHDNKDKDINIYDINSYVEDLEEKQINLHDNKDINIDNIDNEYSLYNLSVIDNLDVNNNFYDKADDCILENGLLVFKNYYLIPSMYNSWCNNTNTNQFPLKRIDIDYSDNKIEYDDNNISSFGYIENLYYINLYDSIFKNTDNFSDDNSPIKYQKIQNGLFDFNNSALNFNLSNYDIIESIKDIDSETTFALQQINLKNFYIPEYSNTLVTVNSSLENEDTIVLSNAIINQIIAKLKIENDNNVSQFKLELFPKKLGYIEFDSKIIENEIIVKISTENFSTLRLLQNNINDLYKIIHPMLHNKHEKIYNPNNINNKEITIVFDLIKNKNEIFDDNNQNSEYYNKQDYNGASDYKEDKGFNYKQNPQDNPKDNSQNYNINIDNTFTNDDDDKNVFLLKDSNNIEYIYSKSKLNKIYDNIKNTLYDIILKKNF</sequence>
<feature type="region of interest" description="Disordered" evidence="1">
    <location>
        <begin position="490"/>
        <end position="512"/>
    </location>
</feature>
<feature type="compositionally biased region" description="Polar residues" evidence="1">
    <location>
        <begin position="498"/>
        <end position="511"/>
    </location>
</feature>
<evidence type="ECO:0000256" key="1">
    <source>
        <dbReference type="SAM" id="MobiDB-lite"/>
    </source>
</evidence>
<feature type="region of interest" description="Disordered" evidence="1">
    <location>
        <begin position="50"/>
        <end position="89"/>
    </location>
</feature>
<dbReference type="EMBL" id="JARGYU010000004">
    <property type="protein sequence ID" value="MDZ5761631.1"/>
    <property type="molecule type" value="Genomic_DNA"/>
</dbReference>
<name>A0AAE4VKH3_9RICK</name>
<dbReference type="AlphaFoldDB" id="A0AAE4VKH3"/>
<reference evidence="2" key="1">
    <citation type="submission" date="2023-02" db="EMBL/GenBank/DDBJ databases">
        <title>Host association and intracellularity evolved multiple times independently in the Rickettsiales.</title>
        <authorList>
            <person name="Castelli M."/>
            <person name="Nardi T."/>
            <person name="Gammuto L."/>
            <person name="Bellinzona G."/>
            <person name="Sabaneyeva E."/>
            <person name="Potekhin A."/>
            <person name="Serra V."/>
            <person name="Petroni G."/>
            <person name="Sassera D."/>
        </authorList>
    </citation>
    <scope>NUCLEOTIDE SEQUENCE</scope>
    <source>
        <strain evidence="2">USBL-36I1</strain>
    </source>
</reference>
<dbReference type="Gene3D" id="3.30.750.140">
    <property type="match status" value="1"/>
</dbReference>
<gene>
    <name evidence="2" type="ORF">Lyticum_00817</name>
</gene>
<dbReference type="Proteomes" id="UP001289135">
    <property type="component" value="Unassembled WGS sequence"/>
</dbReference>
<evidence type="ECO:0000313" key="3">
    <source>
        <dbReference type="Proteomes" id="UP001289135"/>
    </source>
</evidence>
<dbReference type="InterPro" id="IPR038610">
    <property type="entry name" value="FliK-like_C_sf"/>
</dbReference>